<sequence>MASFVHEMEIARPPDVVFGYACDPSRFPEWQRDVESVRVEGDRVEGDRFVTTRRIGRSRRTMTQEVTRNEPPVAWAARGTGGPVRPNAEVVIEPLDGGTRSRATFVLDFEGRGIGRLLVPLVVRRMTRRYAPLSFQRLKEILEKS</sequence>
<accession>A0A939P8E5</accession>
<dbReference type="InterPro" id="IPR019587">
    <property type="entry name" value="Polyketide_cyclase/dehydratase"/>
</dbReference>
<proteinExistence type="predicted"/>
<evidence type="ECO:0000313" key="1">
    <source>
        <dbReference type="EMBL" id="MBO2447583.1"/>
    </source>
</evidence>
<dbReference type="Proteomes" id="UP000669179">
    <property type="component" value="Unassembled WGS sequence"/>
</dbReference>
<dbReference type="SUPFAM" id="SSF55961">
    <property type="entry name" value="Bet v1-like"/>
    <property type="match status" value="1"/>
</dbReference>
<comment type="caution">
    <text evidence="1">The sequence shown here is derived from an EMBL/GenBank/DDBJ whole genome shotgun (WGS) entry which is preliminary data.</text>
</comment>
<name>A0A939P8E5_9ACTN</name>
<dbReference type="Pfam" id="PF10604">
    <property type="entry name" value="Polyketide_cyc2"/>
    <property type="match status" value="1"/>
</dbReference>
<evidence type="ECO:0000313" key="2">
    <source>
        <dbReference type="Proteomes" id="UP000669179"/>
    </source>
</evidence>
<organism evidence="1 2">
    <name type="scientific">Actinomadura barringtoniae</name>
    <dbReference type="NCBI Taxonomy" id="1427535"/>
    <lineage>
        <taxon>Bacteria</taxon>
        <taxon>Bacillati</taxon>
        <taxon>Actinomycetota</taxon>
        <taxon>Actinomycetes</taxon>
        <taxon>Streptosporangiales</taxon>
        <taxon>Thermomonosporaceae</taxon>
        <taxon>Actinomadura</taxon>
    </lineage>
</organism>
<reference evidence="1" key="1">
    <citation type="submission" date="2021-03" db="EMBL/GenBank/DDBJ databases">
        <authorList>
            <person name="Kanchanasin P."/>
            <person name="Saeng-In P."/>
            <person name="Phongsopitanun W."/>
            <person name="Yuki M."/>
            <person name="Kudo T."/>
            <person name="Ohkuma M."/>
            <person name="Tanasupawat S."/>
        </authorList>
    </citation>
    <scope>NUCLEOTIDE SEQUENCE</scope>
    <source>
        <strain evidence="1">GKU 128</strain>
    </source>
</reference>
<dbReference type="EMBL" id="JAGEOJ010000004">
    <property type="protein sequence ID" value="MBO2447583.1"/>
    <property type="molecule type" value="Genomic_DNA"/>
</dbReference>
<protein>
    <submittedName>
        <fullName evidence="1">SRPBCC family protein</fullName>
    </submittedName>
</protein>
<dbReference type="RefSeq" id="WP_208255223.1">
    <property type="nucleotide sequence ID" value="NZ_JAGEOJ010000004.1"/>
</dbReference>
<dbReference type="AlphaFoldDB" id="A0A939P8E5"/>
<dbReference type="InterPro" id="IPR023393">
    <property type="entry name" value="START-like_dom_sf"/>
</dbReference>
<keyword evidence="2" id="KW-1185">Reference proteome</keyword>
<dbReference type="Gene3D" id="3.30.530.20">
    <property type="match status" value="1"/>
</dbReference>
<gene>
    <name evidence="1" type="ORF">J4573_10835</name>
</gene>